<evidence type="ECO:0000256" key="2">
    <source>
        <dbReference type="ARBA" id="ARBA00022553"/>
    </source>
</evidence>
<keyword evidence="6 8" id="KW-0460">Magnesium</keyword>
<feature type="binding site" evidence="8">
    <location>
        <position position="276"/>
    </location>
    <ligand>
        <name>Mg(2+)</name>
        <dbReference type="ChEBI" id="CHEBI:18420"/>
    </ligand>
</feature>
<keyword evidence="4" id="KW-0378">Hydrolase</keyword>
<feature type="signal peptide" evidence="10">
    <location>
        <begin position="1"/>
        <end position="25"/>
    </location>
</feature>
<reference evidence="11 12" key="1">
    <citation type="submission" date="2019-10" db="EMBL/GenBank/DDBJ databases">
        <title>Gracilibacillus sp. nov. isolated from rice seeds.</title>
        <authorList>
            <person name="He S."/>
        </authorList>
    </citation>
    <scope>NUCLEOTIDE SEQUENCE [LARGE SCALE GENOMIC DNA]</scope>
    <source>
        <strain evidence="11 12">TD8</strain>
    </source>
</reference>
<dbReference type="Proteomes" id="UP000480246">
    <property type="component" value="Unassembled WGS sequence"/>
</dbReference>
<dbReference type="InterPro" id="IPR001952">
    <property type="entry name" value="Alkaline_phosphatase"/>
</dbReference>
<evidence type="ECO:0000313" key="12">
    <source>
        <dbReference type="Proteomes" id="UP000480246"/>
    </source>
</evidence>
<feature type="binding site" evidence="8">
    <location>
        <position position="285"/>
    </location>
    <ligand>
        <name>Zn(2+)</name>
        <dbReference type="ChEBI" id="CHEBI:29105"/>
        <label>2</label>
    </ligand>
</feature>
<feature type="binding site" evidence="8">
    <location>
        <position position="323"/>
    </location>
    <ligand>
        <name>Zn(2+)</name>
        <dbReference type="ChEBI" id="CHEBI:29105"/>
        <label>2</label>
    </ligand>
</feature>
<keyword evidence="5 8" id="KW-0862">Zinc</keyword>
<dbReference type="SUPFAM" id="SSF53649">
    <property type="entry name" value="Alkaline phosphatase-like"/>
    <property type="match status" value="1"/>
</dbReference>
<dbReference type="Pfam" id="PF00245">
    <property type="entry name" value="Alk_phosphatase"/>
    <property type="match status" value="1"/>
</dbReference>
<dbReference type="InterPro" id="IPR018299">
    <property type="entry name" value="Alkaline_phosphatase_AS"/>
</dbReference>
<keyword evidence="2" id="KW-0597">Phosphoprotein</keyword>
<sequence length="466" mass="50107">MFKKISAIALTTGLVLSTMSLPVMADKPDNPGKGNENSNGGKKVENIIYMIPDGFSSTYAANYRVYKGENAIWDEHLKGMYTTLSADADITDSAAAGTAMATGVKTNNGVVGLDPEGNELTSILEAAEADGKSSGLVATSRITHATPAAFVANVDSRNNETEIARQFIESEVDVLLGGGQDMFKLEEDNGKQTDRDLIEEADEEGFTYTEDRDELLDLKEEIDVEDDERLIGLFAEAALAPELHRGDTEEPSIAEMTEASIDILEEDKDGFFLMVEGSQIDWAGHANDAAWAMSDVEAFEKAVEVAMEFAEKDGNTLVVVGGDHDTGGMTTGSGASDGLNADLLKEVTATGEGIAAQLNEDRSNTKEVVEENTKFTLTEEEVTAIQEAEDAASAINKLISDRAGIGWTSTNHTGADIPLYVYGPQSDKFIGFHDNTDLPKLLAEVIKVELDNTVEESDESDETEEE</sequence>
<dbReference type="PROSITE" id="PS00123">
    <property type="entry name" value="ALKALINE_PHOSPHATASE"/>
    <property type="match status" value="1"/>
</dbReference>
<dbReference type="InterPro" id="IPR017850">
    <property type="entry name" value="Alkaline_phosphatase_core_sf"/>
</dbReference>
<dbReference type="SMART" id="SM00098">
    <property type="entry name" value="alkPPc"/>
    <property type="match status" value="1"/>
</dbReference>
<feature type="binding site" evidence="8">
    <location>
        <position position="53"/>
    </location>
    <ligand>
        <name>Mg(2+)</name>
        <dbReference type="ChEBI" id="CHEBI:18420"/>
    </ligand>
</feature>
<evidence type="ECO:0000256" key="9">
    <source>
        <dbReference type="RuleBase" id="RU003946"/>
    </source>
</evidence>
<dbReference type="Gene3D" id="1.10.60.40">
    <property type="match status" value="1"/>
</dbReference>
<evidence type="ECO:0000256" key="3">
    <source>
        <dbReference type="ARBA" id="ARBA00022723"/>
    </source>
</evidence>
<organism evidence="11 12">
    <name type="scientific">Gracilibacillus oryzae</name>
    <dbReference type="NCBI Taxonomy" id="1672701"/>
    <lineage>
        <taxon>Bacteria</taxon>
        <taxon>Bacillati</taxon>
        <taxon>Bacillota</taxon>
        <taxon>Bacilli</taxon>
        <taxon>Bacillales</taxon>
        <taxon>Bacillaceae</taxon>
        <taxon>Gracilibacillus</taxon>
    </lineage>
</organism>
<feature type="binding site" evidence="8">
    <location>
        <position position="146"/>
    </location>
    <ligand>
        <name>Mg(2+)</name>
        <dbReference type="ChEBI" id="CHEBI:18420"/>
    </ligand>
</feature>
<feature type="active site" description="Phosphoserine intermediate" evidence="7">
    <location>
        <position position="93"/>
    </location>
</feature>
<comment type="caution">
    <text evidence="11">The sequence shown here is derived from an EMBL/GenBank/DDBJ whole genome shotgun (WGS) entry which is preliminary data.</text>
</comment>
<dbReference type="GO" id="GO:0004035">
    <property type="term" value="F:alkaline phosphatase activity"/>
    <property type="evidence" value="ECO:0007669"/>
    <property type="project" value="TreeGrafter"/>
</dbReference>
<dbReference type="RefSeq" id="WP_153402811.1">
    <property type="nucleotide sequence ID" value="NZ_ML762429.1"/>
</dbReference>
<dbReference type="PANTHER" id="PTHR11596">
    <property type="entry name" value="ALKALINE PHOSPHATASE"/>
    <property type="match status" value="1"/>
</dbReference>
<evidence type="ECO:0000256" key="8">
    <source>
        <dbReference type="PIRSR" id="PIRSR601952-2"/>
    </source>
</evidence>
<comment type="cofactor">
    <cofactor evidence="8">
        <name>Mg(2+)</name>
        <dbReference type="ChEBI" id="CHEBI:18420"/>
    </cofactor>
    <text evidence="8">Binds 1 Mg(2+) ion.</text>
</comment>
<keyword evidence="10" id="KW-0732">Signal</keyword>
<protein>
    <submittedName>
        <fullName evidence="11">Alkaline phosphatase</fullName>
    </submittedName>
</protein>
<dbReference type="PANTHER" id="PTHR11596:SF5">
    <property type="entry name" value="ALKALINE PHOSPHATASE"/>
    <property type="match status" value="1"/>
</dbReference>
<evidence type="ECO:0000256" key="6">
    <source>
        <dbReference type="ARBA" id="ARBA00022842"/>
    </source>
</evidence>
<comment type="cofactor">
    <cofactor evidence="8">
        <name>Zn(2+)</name>
        <dbReference type="ChEBI" id="CHEBI:29105"/>
    </cofactor>
    <text evidence="8">Binds 2 Zn(2+) ions.</text>
</comment>
<feature type="binding site" evidence="8">
    <location>
        <position position="281"/>
    </location>
    <ligand>
        <name>Zn(2+)</name>
        <dbReference type="ChEBI" id="CHEBI:29105"/>
        <label>2</label>
    </ligand>
</feature>
<feature type="chain" id="PRO_5028921092" evidence="10">
    <location>
        <begin position="26"/>
        <end position="466"/>
    </location>
</feature>
<evidence type="ECO:0000256" key="5">
    <source>
        <dbReference type="ARBA" id="ARBA00022833"/>
    </source>
</evidence>
<dbReference type="PRINTS" id="PR00113">
    <property type="entry name" value="ALKPHPHTASE"/>
</dbReference>
<dbReference type="Gene3D" id="3.40.720.10">
    <property type="entry name" value="Alkaline Phosphatase, subunit A"/>
    <property type="match status" value="1"/>
</dbReference>
<evidence type="ECO:0000256" key="4">
    <source>
        <dbReference type="ARBA" id="ARBA00022801"/>
    </source>
</evidence>
<accession>A0A7C8KYI4</accession>
<gene>
    <name evidence="11" type="ORF">F9U64_09550</name>
</gene>
<proteinExistence type="inferred from homology"/>
<dbReference type="AlphaFoldDB" id="A0A7C8KYI4"/>
<evidence type="ECO:0000313" key="11">
    <source>
        <dbReference type="EMBL" id="KAB8136745.1"/>
    </source>
</evidence>
<keyword evidence="3 8" id="KW-0479">Metal-binding</keyword>
<keyword evidence="12" id="KW-1185">Reference proteome</keyword>
<evidence type="ECO:0000256" key="7">
    <source>
        <dbReference type="PIRSR" id="PIRSR601952-1"/>
    </source>
</evidence>
<dbReference type="EMBL" id="WEID01000047">
    <property type="protein sequence ID" value="KAB8136745.1"/>
    <property type="molecule type" value="Genomic_DNA"/>
</dbReference>
<feature type="binding site" evidence="8">
    <location>
        <position position="53"/>
    </location>
    <ligand>
        <name>Zn(2+)</name>
        <dbReference type="ChEBI" id="CHEBI:29105"/>
        <label>2</label>
    </ligand>
</feature>
<dbReference type="GO" id="GO:0046872">
    <property type="term" value="F:metal ion binding"/>
    <property type="evidence" value="ECO:0007669"/>
    <property type="project" value="UniProtKB-KW"/>
</dbReference>
<dbReference type="CDD" id="cd16012">
    <property type="entry name" value="ALP"/>
    <property type="match status" value="1"/>
</dbReference>
<feature type="binding site" evidence="8">
    <location>
        <position position="412"/>
    </location>
    <ligand>
        <name>Zn(2+)</name>
        <dbReference type="ChEBI" id="CHEBI:29105"/>
        <label>2</label>
    </ligand>
</feature>
<feature type="binding site" evidence="8">
    <location>
        <position position="324"/>
    </location>
    <ligand>
        <name>Zn(2+)</name>
        <dbReference type="ChEBI" id="CHEBI:29105"/>
        <label>2</label>
    </ligand>
</feature>
<evidence type="ECO:0000256" key="1">
    <source>
        <dbReference type="ARBA" id="ARBA00005984"/>
    </source>
</evidence>
<dbReference type="OrthoDB" id="9794455at2"/>
<name>A0A7C8KYI4_9BACI</name>
<evidence type="ECO:0000256" key="10">
    <source>
        <dbReference type="SAM" id="SignalP"/>
    </source>
</evidence>
<comment type="similarity">
    <text evidence="1 9">Belongs to the alkaline phosphatase family.</text>
</comment>
<feature type="binding site" evidence="8">
    <location>
        <position position="144"/>
    </location>
    <ligand>
        <name>Mg(2+)</name>
        <dbReference type="ChEBI" id="CHEBI:18420"/>
    </ligand>
</feature>